<organism evidence="4 5">
    <name type="scientific">Symbiodinium microadriaticum</name>
    <name type="common">Dinoflagellate</name>
    <name type="synonym">Zooxanthella microadriatica</name>
    <dbReference type="NCBI Taxonomy" id="2951"/>
    <lineage>
        <taxon>Eukaryota</taxon>
        <taxon>Sar</taxon>
        <taxon>Alveolata</taxon>
        <taxon>Dinophyceae</taxon>
        <taxon>Suessiales</taxon>
        <taxon>Symbiodiniaceae</taxon>
        <taxon>Symbiodinium</taxon>
    </lineage>
</organism>
<dbReference type="InterPro" id="IPR001054">
    <property type="entry name" value="A/G_cyclase"/>
</dbReference>
<feature type="region of interest" description="Disordered" evidence="1">
    <location>
        <begin position="387"/>
        <end position="490"/>
    </location>
</feature>
<dbReference type="PANTHER" id="PTHR43081:SF1">
    <property type="entry name" value="ADENYLATE CYCLASE, TERMINAL-DIFFERENTIATION SPECIFIC"/>
    <property type="match status" value="1"/>
</dbReference>
<dbReference type="Gene3D" id="3.30.70.1230">
    <property type="entry name" value="Nucleotide cyclase"/>
    <property type="match status" value="2"/>
</dbReference>
<dbReference type="OrthoDB" id="421991at2759"/>
<dbReference type="CDD" id="cd07302">
    <property type="entry name" value="CHD"/>
    <property type="match status" value="2"/>
</dbReference>
<evidence type="ECO:0000313" key="4">
    <source>
        <dbReference type="EMBL" id="OLP99801.1"/>
    </source>
</evidence>
<feature type="transmembrane region" description="Helical" evidence="2">
    <location>
        <begin position="703"/>
        <end position="724"/>
    </location>
</feature>
<evidence type="ECO:0000256" key="2">
    <source>
        <dbReference type="SAM" id="Phobius"/>
    </source>
</evidence>
<dbReference type="SUPFAM" id="SSF55073">
    <property type="entry name" value="Nucleotide cyclase"/>
    <property type="match status" value="1"/>
</dbReference>
<feature type="compositionally biased region" description="Polar residues" evidence="1">
    <location>
        <begin position="473"/>
        <end position="484"/>
    </location>
</feature>
<feature type="domain" description="Guanylate cyclase" evidence="3">
    <location>
        <begin position="1543"/>
        <end position="1576"/>
    </location>
</feature>
<sequence length="1719" mass="190375">MTQLADTLLSHPLPRSDDGKLAVRTESESPSRSRSPVKSEKTLPIRSRDSRRIDSNSPGWSDAEIRPVRSLSAPSMIWHGHHPHDSHQPENPRRFPSAPAQKRETKSSGEMVEFQPLSATARNHLGRILQGQFGMQEDGLDEPVPSSPVGRRKVREPVELAELSKKKDFIHRLVENQCFVGGFMVLTLFALFVPDLDLLLGTVETQQLLSVVMTVACFLFLVEIVVQCFGKKGYVFGAYFWLDVIALISLLPDTWLFKAVFESNQAFVAGRSSRLARLLRVASRSSKATRLNRLTRIVRVAALMPRLGKVCSKRAKVNDTNRVLDKKLRRVFNFLDSDMDGLVSRVAVPSVVAELKAGDASDEQVALVNLMKSKVASTLGAMRRLGTKANRSEHVSEGARSKASQRLEFDFEPESPNPSQATSGPGPLDALPTPCCSENQSIPPKPESSHASPRRRSPLSRAHTVQARMKVSLATSTASQLTKQTPDEEEEEIGLVDFQAFKELMLEDKWVEEKLRRSCEQQLKQASNMKNLTSRHAEYVAVQVALGVLALLFVLNIIEPTVTNNSALRGLGFCDKLVRKEFPDITDNAEVPELVKEQVEVWLHAMEKSIGTRSLLYLDLDKKVYCDEISSGDSCSSVQSFKGPRRVLNDLDDEVRNTGIRQVDLVLLRFPDFSDSEVSAEELELRTTAIAVIFDRARTSTEAWMSLLTTASVIVIILAGIVLLTRDLTFLSHHLLRPLRDLADDMESIAQFAGVGSEEEAGGEPETSEVLLIRRTFDNMKKAVRSWGKYVPLPVVQLLLRDGEEAKLEVRERKVTMFFSDIANFTTIVESIEPAACLVLLSRYFNDMSKVIDDHSGVVLEFIGDAIQCIYGAPLENERHPTLAVEAALRMLGALRRIRDWCREHRLPEVNIRSFQVSRKAVDESLSSHFIMRECDAWDALDSCATVLKTLAASVLPFAASPQRSTFKIVSSACEDELVLSCDPAEVVDAHGLDMVAVELLREAMDGLAAAHFGRREQARLVVLGSALLAEAAALRRSGLSVWTLQSGLRCAGFIAEAAIEKMRIGIPSSCKIHIAENHMAALGDEDDVSWFFTAIEEPPQTDAEVHVAARKQGNSPTGSSDLTASIEVNDICAELCRRHNGPVESQHCFVYGRQKLVRQPQMRLFRGIACRVPQCYVSCPSGMMRQLTNAKEMASMRKQFLRSVCMDADLVSAAYDSCAPPQRRTKEQVFQNAGTLLLSSFRERQQVSEAIRMLAERGTEALLVSGEVSDAVAELCRIEGLLLVGGLPARLLHALAKDLEAEVLHGLPALASADTPELPPWQAKRALRIELVDRECSRCDFVFPLLGYRQPLLPHQSHQSGAAELVDPFWELWAAADGGMPAASVVLLESSCEPQLRQLHAELHDTFLRQLGSQPGGKVDRNWIVKAAEALEESADSADFPALMTANEEEPSVAPWLHRQGDLTGNHAACQAMASALRQIAATEADYCTKCCGDGAEEDVNLEPETGHAALAVLRRGTRLVEVILSLDEAQLWPSSKKAGCGIHTGNVLVGNMGFSSRMKYGIVGEESTIAGKLEEMNKTYKTRILISDSTYEMLDPSEFFIRPVDFVNLRQVQEKYTSELVHEVMPMKTKKPSSPLKRIISLHAEGICEYRRKEFSSAARKFEQVNTILADFNGEDDVPSSLMAKRCATLAEVPPPSEWDGTWDSYEFFAGNQFPQR</sequence>
<feature type="transmembrane region" description="Helical" evidence="2">
    <location>
        <begin position="238"/>
        <end position="257"/>
    </location>
</feature>
<comment type="caution">
    <text evidence="4">The sequence shown here is derived from an EMBL/GenBank/DDBJ whole genome shotgun (WGS) entry which is preliminary data.</text>
</comment>
<evidence type="ECO:0000313" key="5">
    <source>
        <dbReference type="Proteomes" id="UP000186817"/>
    </source>
</evidence>
<reference evidence="4 5" key="1">
    <citation type="submission" date="2016-02" db="EMBL/GenBank/DDBJ databases">
        <title>Genome analysis of coral dinoflagellate symbionts highlights evolutionary adaptations to a symbiotic lifestyle.</title>
        <authorList>
            <person name="Aranda M."/>
            <person name="Li Y."/>
            <person name="Liew Y.J."/>
            <person name="Baumgarten S."/>
            <person name="Simakov O."/>
            <person name="Wilson M."/>
            <person name="Piel J."/>
            <person name="Ashoor H."/>
            <person name="Bougouffa S."/>
            <person name="Bajic V.B."/>
            <person name="Ryu T."/>
            <person name="Ravasi T."/>
            <person name="Bayer T."/>
            <person name="Micklem G."/>
            <person name="Kim H."/>
            <person name="Bhak J."/>
            <person name="Lajeunesse T.C."/>
            <person name="Voolstra C.R."/>
        </authorList>
    </citation>
    <scope>NUCLEOTIDE SEQUENCE [LARGE SCALE GENOMIC DNA]</scope>
    <source>
        <strain evidence="4 5">CCMP2467</strain>
    </source>
</reference>
<keyword evidence="2" id="KW-1133">Transmembrane helix</keyword>
<dbReference type="GO" id="GO:0006171">
    <property type="term" value="P:cAMP biosynthetic process"/>
    <property type="evidence" value="ECO:0007669"/>
    <property type="project" value="TreeGrafter"/>
</dbReference>
<accession>A0A1Q9DXB2</accession>
<dbReference type="PANTHER" id="PTHR43081">
    <property type="entry name" value="ADENYLATE CYCLASE, TERMINAL-DIFFERENTIATION SPECIFIC-RELATED"/>
    <property type="match status" value="1"/>
</dbReference>
<dbReference type="PROSITE" id="PS50125">
    <property type="entry name" value="GUANYLATE_CYCLASE_2"/>
    <property type="match status" value="2"/>
</dbReference>
<feature type="compositionally biased region" description="Basic and acidic residues" evidence="1">
    <location>
        <begin position="14"/>
        <end position="54"/>
    </location>
</feature>
<dbReference type="Pfam" id="PF00211">
    <property type="entry name" value="Guanylate_cyc"/>
    <property type="match status" value="2"/>
</dbReference>
<feature type="compositionally biased region" description="Basic and acidic residues" evidence="1">
    <location>
        <begin position="390"/>
        <end position="409"/>
    </location>
</feature>
<dbReference type="InterPro" id="IPR029787">
    <property type="entry name" value="Nucleotide_cyclase"/>
</dbReference>
<proteinExistence type="predicted"/>
<evidence type="ECO:0000259" key="3">
    <source>
        <dbReference type="PROSITE" id="PS50125"/>
    </source>
</evidence>
<keyword evidence="5" id="KW-1185">Reference proteome</keyword>
<dbReference type="SUPFAM" id="SSF81324">
    <property type="entry name" value="Voltage-gated potassium channels"/>
    <property type="match status" value="1"/>
</dbReference>
<keyword evidence="2" id="KW-0472">Membrane</keyword>
<keyword evidence="2" id="KW-0812">Transmembrane</keyword>
<gene>
    <name evidence="4" type="primary">cya1</name>
    <name evidence="4" type="ORF">AK812_SmicGene17559</name>
</gene>
<feature type="transmembrane region" description="Helical" evidence="2">
    <location>
        <begin position="173"/>
        <end position="193"/>
    </location>
</feature>
<feature type="domain" description="Guanylate cyclase" evidence="3">
    <location>
        <begin position="816"/>
        <end position="913"/>
    </location>
</feature>
<feature type="compositionally biased region" description="Basic and acidic residues" evidence="1">
    <location>
        <begin position="83"/>
        <end position="93"/>
    </location>
</feature>
<name>A0A1Q9DXB2_SYMMI</name>
<evidence type="ECO:0000256" key="1">
    <source>
        <dbReference type="SAM" id="MobiDB-lite"/>
    </source>
</evidence>
<feature type="transmembrane region" description="Helical" evidence="2">
    <location>
        <begin position="539"/>
        <end position="558"/>
    </location>
</feature>
<feature type="region of interest" description="Disordered" evidence="1">
    <location>
        <begin position="1"/>
        <end position="116"/>
    </location>
</feature>
<dbReference type="GO" id="GO:0035556">
    <property type="term" value="P:intracellular signal transduction"/>
    <property type="evidence" value="ECO:0007669"/>
    <property type="project" value="InterPro"/>
</dbReference>
<protein>
    <submittedName>
        <fullName evidence="4">Adenylate cyclase 1</fullName>
    </submittedName>
</protein>
<dbReference type="EMBL" id="LSRX01000349">
    <property type="protein sequence ID" value="OLP99801.1"/>
    <property type="molecule type" value="Genomic_DNA"/>
</dbReference>
<feature type="transmembrane region" description="Helical" evidence="2">
    <location>
        <begin position="205"/>
        <end position="226"/>
    </location>
</feature>
<dbReference type="InterPro" id="IPR050697">
    <property type="entry name" value="Adenylyl/Guanylyl_Cyclase_3/4"/>
</dbReference>
<dbReference type="Proteomes" id="UP000186817">
    <property type="component" value="Unassembled WGS sequence"/>
</dbReference>